<dbReference type="Proteomes" id="UP000180043">
    <property type="component" value="Unassembled WGS sequence"/>
</dbReference>
<feature type="compositionally biased region" description="Low complexity" evidence="1">
    <location>
        <begin position="485"/>
        <end position="495"/>
    </location>
</feature>
<reference evidence="2 3" key="1">
    <citation type="submission" date="2016-10" db="EMBL/GenBank/DDBJ databases">
        <title>Evaluation of Human, Veterinary and Environmental Mycobacterium chelonae Isolates by Core Genome Phylogenomic Analysis, Targeted Gene Comparison, and Anti-microbial Susceptibility Patterns: A Tale of Mistaken Identities.</title>
        <authorList>
            <person name="Fogelson S.B."/>
            <person name="Camus A.C."/>
            <person name="Lorenz W."/>
            <person name="Vasireddy R."/>
            <person name="Vasireddy S."/>
            <person name="Smith T."/>
            <person name="Brown-Elliott B.A."/>
            <person name="Wallace R.J.Jr."/>
            <person name="Hasan N.A."/>
            <person name="Reischl U."/>
            <person name="Sanchez S."/>
        </authorList>
    </citation>
    <scope>NUCLEOTIDE SEQUENCE [LARGE SCALE GENOMIC DNA]</scope>
    <source>
        <strain evidence="2 3">15515</strain>
    </source>
</reference>
<feature type="compositionally biased region" description="Low complexity" evidence="1">
    <location>
        <begin position="357"/>
        <end position="379"/>
    </location>
</feature>
<comment type="caution">
    <text evidence="2">The sequence shown here is derived from an EMBL/GenBank/DDBJ whole genome shotgun (WGS) entry which is preliminary data.</text>
</comment>
<evidence type="ECO:0000256" key="1">
    <source>
        <dbReference type="SAM" id="MobiDB-lite"/>
    </source>
</evidence>
<feature type="region of interest" description="Disordered" evidence="1">
    <location>
        <begin position="478"/>
        <end position="498"/>
    </location>
</feature>
<feature type="compositionally biased region" description="Low complexity" evidence="1">
    <location>
        <begin position="249"/>
        <end position="270"/>
    </location>
</feature>
<evidence type="ECO:0000313" key="2">
    <source>
        <dbReference type="EMBL" id="OHU52337.1"/>
    </source>
</evidence>
<feature type="compositionally biased region" description="Gly residues" evidence="1">
    <location>
        <begin position="322"/>
        <end position="356"/>
    </location>
</feature>
<sequence length="821" mass="82243">MAVEKVPDPYSLIQQNWPADSEEKFATSAASLTASATHHNVRADAYRTAIAGLGDEVFQGKLADASRDEFGKIASRHEEEEQYLQKLAESIGQCGMQILMCKNEINSTCAAATTKIGNLETQKSVALNQTDQQRIQKSIDQAKKTARDNIANLHDQLEHSLTSAAASMKALHDQIEMSSMTVEGKKAAPPDASLGGAHTGAPDVSQASFDASRPTGATGAADAAGAGASGAGSNTAGTEGLSSGATPVSPAAMMGGGMPQAPQMPQMPSGMPGGAPGGGMGSQLPGQELASKAMDMAQNAGGKDNTFLSDSSVKDLLAASGDHGGAGHGGAGGEGHGGESGSGGGNSAVGGAGGGAVPVSASNPTAASGPSPATPVSSARPTGGPSVAMTELAGAPTSGPVSGLSSAAAGVSGLTGAPVTQVAPAAGSLGSAAVNAAAGSAGGAGFGAPVGYTPTAGSVGVPSTVGGGFGAPVPAPSAPAPVAPAVPAAPSSPVVPATPPPAPSVPAAVPPAAPVVAVPPPVAPPPTVAGFNPVPASMGSAPVGLLDVFGPPATVAVMAAPPQLESLPPEQRITILNTASIVTQMRGTGWVASVATALLNDGENVAVVIATGDDLSILPPDTTIPKASILLHHFNLGERFRSQWAGCADTVTKLIAGVDAHPLLDRSMIKHVSAFTRNTEIPVPPVPFTPISMDAAWAIRYLYTPPQETVPAYTGLQSETFTEAQISYLLSAAERKWQLPTKRLSREGQARLESASMFASRWSKTGEAQLREAPRGYDARIAGYLWAATREAFRAGDLARASWYGQYLRYQTLPASKLTAA</sequence>
<feature type="region of interest" description="Disordered" evidence="1">
    <location>
        <begin position="318"/>
        <end position="411"/>
    </location>
</feature>
<dbReference type="AlphaFoldDB" id="A0A1S1LQG7"/>
<feature type="compositionally biased region" description="Low complexity" evidence="1">
    <location>
        <begin position="398"/>
        <end position="411"/>
    </location>
</feature>
<feature type="compositionally biased region" description="Low complexity" evidence="1">
    <location>
        <begin position="215"/>
        <end position="240"/>
    </location>
</feature>
<organism evidence="2 3">
    <name type="scientific">Mycobacteroides chelonae</name>
    <name type="common">Mycobacterium chelonae</name>
    <dbReference type="NCBI Taxonomy" id="1774"/>
    <lineage>
        <taxon>Bacteria</taxon>
        <taxon>Bacillati</taxon>
        <taxon>Actinomycetota</taxon>
        <taxon>Actinomycetes</taxon>
        <taxon>Mycobacteriales</taxon>
        <taxon>Mycobacteriaceae</taxon>
        <taxon>Mycobacteroides</taxon>
    </lineage>
</organism>
<accession>A0A1S1LQG7</accession>
<feature type="compositionally biased region" description="Gly residues" evidence="1">
    <location>
        <begin position="271"/>
        <end position="281"/>
    </location>
</feature>
<dbReference type="RefSeq" id="WP_070947617.1">
    <property type="nucleotide sequence ID" value="NZ_MLIQ01000021.1"/>
</dbReference>
<gene>
    <name evidence="2" type="ORF">BKG82_18915</name>
</gene>
<evidence type="ECO:0000313" key="3">
    <source>
        <dbReference type="Proteomes" id="UP000180043"/>
    </source>
</evidence>
<feature type="region of interest" description="Disordered" evidence="1">
    <location>
        <begin position="180"/>
        <end position="286"/>
    </location>
</feature>
<protein>
    <submittedName>
        <fullName evidence="2">Uncharacterized protein</fullName>
    </submittedName>
</protein>
<dbReference type="EMBL" id="MLIQ01000021">
    <property type="protein sequence ID" value="OHU52337.1"/>
    <property type="molecule type" value="Genomic_DNA"/>
</dbReference>
<proteinExistence type="predicted"/>
<name>A0A1S1LQG7_MYCCH</name>